<protein>
    <recommendedName>
        <fullName evidence="3">Lipoprotein</fullName>
    </recommendedName>
</protein>
<proteinExistence type="predicted"/>
<evidence type="ECO:0000313" key="1">
    <source>
        <dbReference type="EMBL" id="WFU61268.1"/>
    </source>
</evidence>
<evidence type="ECO:0008006" key="3">
    <source>
        <dbReference type="Google" id="ProtNLM"/>
    </source>
</evidence>
<accession>A0ABY8J821</accession>
<keyword evidence="2" id="KW-1185">Reference proteome</keyword>
<dbReference type="Proteomes" id="UP001221546">
    <property type="component" value="Chromosome"/>
</dbReference>
<dbReference type="RefSeq" id="WP_310884860.1">
    <property type="nucleotide sequence ID" value="NZ_CP121646.1"/>
</dbReference>
<gene>
    <name evidence="1" type="ORF">QA636_27610</name>
</gene>
<dbReference type="EMBL" id="CP121646">
    <property type="protein sequence ID" value="WFU61268.1"/>
    <property type="molecule type" value="Genomic_DNA"/>
</dbReference>
<reference evidence="1 2" key="1">
    <citation type="submission" date="2023-04" db="EMBL/GenBank/DDBJ databases">
        <title>Australian commercial rhizobial inoculants.</title>
        <authorList>
            <person name="Kohlmeier M.G."/>
            <person name="O'Hara G.W."/>
            <person name="Colombi E."/>
            <person name="Ramsay J.P."/>
            <person name="Terpolilli J."/>
        </authorList>
    </citation>
    <scope>NUCLEOTIDE SEQUENCE [LARGE SCALE GENOMIC DNA]</scope>
    <source>
        <strain evidence="1 2">CB627</strain>
    </source>
</reference>
<name>A0ABY8J821_9BRAD</name>
<sequence length="333" mass="37135">MQRFAWLFIALTLGGCSIYPLPEDYMTTDSGQLYTSDRIAATIRCQTRDAIRAVIRRNIAAVPQSHVVYQRMARDEMLAWLDGNPANYRALKWELFSPELSKPFEYYKDTNVSYDFTIDSTEMNTLGVNVTLLKALNAGTDTLGLLAKNDRTREANRHFRVFDTFDSLARLMKEEACNNQPQVPNYLFPIAGLLRINTLIDSFLIANQWENLAGDKTDYTTGQMTDTLTFTTKSTGNFDPSTTATSVAGRFVPSSASLNVDNYRQDLHTIIILISLPPTKNGIPQFDEYGRILPPGKAGARAAASEGLDRQQQINTQNALTRLGTGVGRINVP</sequence>
<evidence type="ECO:0000313" key="2">
    <source>
        <dbReference type="Proteomes" id="UP001221546"/>
    </source>
</evidence>
<dbReference type="PROSITE" id="PS51257">
    <property type="entry name" value="PROKAR_LIPOPROTEIN"/>
    <property type="match status" value="1"/>
</dbReference>
<organism evidence="1 2">
    <name type="scientific">Bradyrhizobium brasilense</name>
    <dbReference type="NCBI Taxonomy" id="1419277"/>
    <lineage>
        <taxon>Bacteria</taxon>
        <taxon>Pseudomonadati</taxon>
        <taxon>Pseudomonadota</taxon>
        <taxon>Alphaproteobacteria</taxon>
        <taxon>Hyphomicrobiales</taxon>
        <taxon>Nitrobacteraceae</taxon>
        <taxon>Bradyrhizobium</taxon>
    </lineage>
</organism>